<dbReference type="EMBL" id="JBBXJM010000002">
    <property type="protein sequence ID" value="KAL1411972.1"/>
    <property type="molecule type" value="Genomic_DNA"/>
</dbReference>
<accession>A0ABR3QBD5</accession>
<name>A0ABR3QBD5_9TREE</name>
<organism evidence="1 2">
    <name type="scientific">Vanrija albida</name>
    <dbReference type="NCBI Taxonomy" id="181172"/>
    <lineage>
        <taxon>Eukaryota</taxon>
        <taxon>Fungi</taxon>
        <taxon>Dikarya</taxon>
        <taxon>Basidiomycota</taxon>
        <taxon>Agaricomycotina</taxon>
        <taxon>Tremellomycetes</taxon>
        <taxon>Trichosporonales</taxon>
        <taxon>Trichosporonaceae</taxon>
        <taxon>Vanrija</taxon>
    </lineage>
</organism>
<dbReference type="Proteomes" id="UP001565368">
    <property type="component" value="Unassembled WGS sequence"/>
</dbReference>
<dbReference type="GeneID" id="95984009"/>
<evidence type="ECO:0008006" key="3">
    <source>
        <dbReference type="Google" id="ProtNLM"/>
    </source>
</evidence>
<sequence length="336" mass="36206">MASADDSDSDGDSASSTHVYHLYLSVTAPIRGLEWAGRGLPPAGEDDDLAPLWDALGDTGHIWDRSSNWVPARASVEAAIDWTSPGELTPVLAALRSCRVASLKVYSQAPPEPADALLSALLAHLPLDTRVLQLHVNLSLAAVFGLHSFLMTPPAQSIEYLALEGYAFSSLLQHDVRGLREANGALRRVCHEDRHVPRFLWPGPCLCHVGSRLGARITRTNFVRYLEDNAEGTEALRREVLRLLVAARVVLRGRPGGAAAPAHITRLPRELQLHILHLSAGLPRAQAARALEHAADGARFAAVARVMSTARRDGGVRAQASAWAEWLGNGGFWVGG</sequence>
<keyword evidence="2" id="KW-1185">Reference proteome</keyword>
<proteinExistence type="predicted"/>
<evidence type="ECO:0000313" key="1">
    <source>
        <dbReference type="EMBL" id="KAL1411972.1"/>
    </source>
</evidence>
<protein>
    <recommendedName>
        <fullName evidence="3">F-box domain-containing protein</fullName>
    </recommendedName>
</protein>
<dbReference type="RefSeq" id="XP_069211916.1">
    <property type="nucleotide sequence ID" value="XM_069351530.1"/>
</dbReference>
<reference evidence="1 2" key="1">
    <citation type="submission" date="2023-08" db="EMBL/GenBank/DDBJ databases">
        <title>Annotated Genome Sequence of Vanrija albida AlHP1.</title>
        <authorList>
            <person name="Herzog R."/>
        </authorList>
    </citation>
    <scope>NUCLEOTIDE SEQUENCE [LARGE SCALE GENOMIC DNA]</scope>
    <source>
        <strain evidence="1 2">AlHP1</strain>
    </source>
</reference>
<evidence type="ECO:0000313" key="2">
    <source>
        <dbReference type="Proteomes" id="UP001565368"/>
    </source>
</evidence>
<comment type="caution">
    <text evidence="1">The sequence shown here is derived from an EMBL/GenBank/DDBJ whole genome shotgun (WGS) entry which is preliminary data.</text>
</comment>
<gene>
    <name evidence="1" type="ORF">Q8F55_002966</name>
</gene>